<proteinExistence type="predicted"/>
<dbReference type="AlphaFoldDB" id="A0A8D8MNC5"/>
<protein>
    <submittedName>
        <fullName evidence="1">(northern house mosquito) hypothetical protein</fullName>
    </submittedName>
</protein>
<reference evidence="1" key="1">
    <citation type="submission" date="2021-05" db="EMBL/GenBank/DDBJ databases">
        <authorList>
            <person name="Alioto T."/>
            <person name="Alioto T."/>
            <person name="Gomez Garrido J."/>
        </authorList>
    </citation>
    <scope>NUCLEOTIDE SEQUENCE</scope>
</reference>
<accession>A0A8D8MNC5</accession>
<name>A0A8D8MNC5_CULPI</name>
<dbReference type="EMBL" id="HBUE01318196">
    <property type="protein sequence ID" value="CAG6586751.1"/>
    <property type="molecule type" value="Transcribed_RNA"/>
</dbReference>
<evidence type="ECO:0000313" key="1">
    <source>
        <dbReference type="EMBL" id="CAG6534804.1"/>
    </source>
</evidence>
<dbReference type="EMBL" id="HBUE01071828">
    <property type="protein sequence ID" value="CAG6472987.1"/>
    <property type="molecule type" value="Transcribed_RNA"/>
</dbReference>
<sequence>MVENDTDLALLQPDRQLWVTPPGFMFAQIGNKARHFKRMAHVDLVHELAGQGQQQVDCLVMLHRLNWVPFVQIVQIQTSLESLKQLIVFFAKHVKHQLP</sequence>
<dbReference type="EMBL" id="HBUE01071829">
    <property type="protein sequence ID" value="CAG6472988.1"/>
    <property type="molecule type" value="Transcribed_RNA"/>
</dbReference>
<dbReference type="EMBL" id="HBUE01211764">
    <property type="protein sequence ID" value="CAG6534804.1"/>
    <property type="molecule type" value="Transcribed_RNA"/>
</dbReference>
<organism evidence="1">
    <name type="scientific">Culex pipiens</name>
    <name type="common">House mosquito</name>
    <dbReference type="NCBI Taxonomy" id="7175"/>
    <lineage>
        <taxon>Eukaryota</taxon>
        <taxon>Metazoa</taxon>
        <taxon>Ecdysozoa</taxon>
        <taxon>Arthropoda</taxon>
        <taxon>Hexapoda</taxon>
        <taxon>Insecta</taxon>
        <taxon>Pterygota</taxon>
        <taxon>Neoptera</taxon>
        <taxon>Endopterygota</taxon>
        <taxon>Diptera</taxon>
        <taxon>Nematocera</taxon>
        <taxon>Culicoidea</taxon>
        <taxon>Culicidae</taxon>
        <taxon>Culicinae</taxon>
        <taxon>Culicini</taxon>
        <taxon>Culex</taxon>
        <taxon>Culex</taxon>
    </lineage>
</organism>